<dbReference type="EMBL" id="CP071517">
    <property type="protein sequence ID" value="QSX73741.1"/>
    <property type="molecule type" value="Genomic_DNA"/>
</dbReference>
<dbReference type="RefSeq" id="WP_200607029.1">
    <property type="nucleotide sequence ID" value="NZ_CP071517.1"/>
</dbReference>
<evidence type="ECO:0000313" key="2">
    <source>
        <dbReference type="Proteomes" id="UP000663400"/>
    </source>
</evidence>
<protein>
    <submittedName>
        <fullName evidence="1">Cbb3-type cytochrome c oxidase subunit 3</fullName>
    </submittedName>
</protein>
<reference evidence="1 2" key="1">
    <citation type="submission" date="2021-02" db="EMBL/GenBank/DDBJ databases">
        <title>Lysobacter arenosi sp. nov., isolated from soil of gangwondo yeongwol, south Korea.</title>
        <authorList>
            <person name="Kim K.R."/>
            <person name="Kim K.H."/>
            <person name="Jeon C.O."/>
        </authorList>
    </citation>
    <scope>NUCLEOTIDE SEQUENCE [LARGE SCALE GENOMIC DNA]</scope>
    <source>
        <strain evidence="1 2">R7</strain>
    </source>
</reference>
<dbReference type="Proteomes" id="UP000663400">
    <property type="component" value="Chromosome"/>
</dbReference>
<evidence type="ECO:0000313" key="1">
    <source>
        <dbReference type="EMBL" id="QSX73741.1"/>
    </source>
</evidence>
<keyword evidence="2" id="KW-1185">Reference proteome</keyword>
<accession>A0ABX7R8K0</accession>
<dbReference type="Pfam" id="PF05545">
    <property type="entry name" value="FixQ"/>
    <property type="match status" value="1"/>
</dbReference>
<gene>
    <name evidence="1" type="ORF">HIV01_010880</name>
</gene>
<name>A0ABX7R8K0_9GAMM</name>
<sequence>MVSGIVTAVLLVLFVAGWIWAWSPRRRQEFDAAARLPLDEKGKETRQ</sequence>
<organism evidence="1 2">
    <name type="scientific">Lysobacter arenosi</name>
    <dbReference type="NCBI Taxonomy" id="2795387"/>
    <lineage>
        <taxon>Bacteria</taxon>
        <taxon>Pseudomonadati</taxon>
        <taxon>Pseudomonadota</taxon>
        <taxon>Gammaproteobacteria</taxon>
        <taxon>Lysobacterales</taxon>
        <taxon>Lysobacteraceae</taxon>
        <taxon>Lysobacter</taxon>
    </lineage>
</organism>
<dbReference type="InterPro" id="IPR008621">
    <property type="entry name" value="Cbb3-typ_cyt_oxidase_comp"/>
</dbReference>
<proteinExistence type="predicted"/>